<dbReference type="PANTHER" id="PTHR31434:SF2">
    <property type="entry name" value="S PHASE CYCLIN A-ASSOCIATED PROTEIN IN THE ENDOPLASMIC RETICULUM"/>
    <property type="match status" value="1"/>
</dbReference>
<dbReference type="Pfam" id="PF12874">
    <property type="entry name" value="zf-met"/>
    <property type="match status" value="1"/>
</dbReference>
<feature type="compositionally biased region" description="Basic and acidic residues" evidence="2">
    <location>
        <begin position="500"/>
        <end position="519"/>
    </location>
</feature>
<dbReference type="AlphaFoldDB" id="A0A6A7FT43"/>
<feature type="coiled-coil region" evidence="1">
    <location>
        <begin position="70"/>
        <end position="119"/>
    </location>
</feature>
<name>A0A6A7FT43_9CRUS</name>
<dbReference type="SUPFAM" id="SSF57667">
    <property type="entry name" value="beta-beta-alpha zinc fingers"/>
    <property type="match status" value="1"/>
</dbReference>
<sequence length="1035" mass="115172">MFATLDWSEEVCDSSSSRGVLESARLREPGRVLQIHEKLSSPARKLPLHEKLRLHKERLAKAEMLRQALIKTKTEKLKELFRKIEEVSVDKERLLDEKRQLLERKMERAEEKRRQHLQCIVAKAHDEDNKGREIAFINGLEAQNKLHDLIQQHQIHSSRLADMAEERCRRQEEKAAKEAAALERRRALEAERQARLLQLCEKRRERCERIDRQQAERREELLEQAREKARDRQERLNALVQAQQAKECELVRRIQQKQQESARRHEENIEQIKRRALESSILRCSRGCDDAPKIGRYERRKLCTLCHCLLNSEVYLLSHLRGSRHQDALRELLDAPHVSSEDTATYNLRHIVDAPDNFEDPQVTRDKERQKALKKRCRKIRSRMAGRARDYDGGYKAASAPQTQNSRRTARALHNISKLHSSQGTGPWSATEVAALDKSLLELLRILDKKDANEQAVFCALNGYENIIDLLQSLLLSSASSSAAEAVRNTKKKKSAKPINENDDKCDNNNKENTSRNESQKNIQNNSKRKNSKKSQQRLQSSENDTDELLSLVDSEASIASSNNTTPRCYVIPSKSAGLCSRVLFYSLAGNTKNSLHLLYSNLASVLVDWLILRLRDMTVEISSSSTAASGAPVHSPSVFTRLPSDPAVTHTLEVLAEVLCVVSEADLSTNNNELKEKSDTAGLRLQDLVSYCVCVGVADRVSWYLSHVQGPAPLDADPAVSELILAAMSLLSAMANTLLTRRSNNNSKEDPTQLLGTLQVTEACGVVSLLYGLLLHAGGRSSYLSPTSTFTSSPTPPALANSSNASSATTTHSSNTSSSATSSATATPSPVHLQLEQVSSSVTVHSIDSSSGAEYTGAGVSSSCNTSQPPKLLPAIDAITIAATTLLRNLAMLNLGVFQGVLGSEGISLELRHVASFLLWYCSYWPSEPILHNIIALVGFLTVNNNENQCVVQTGETPTVLQQLCGLPWQYFSEPRLTAVLFPTLLACCTGSPHNTAILHTEMSAQVLEDYLRDEAESSSSPLLAILRQTKHQE</sequence>
<proteinExistence type="evidence at transcript level"/>
<evidence type="ECO:0000256" key="2">
    <source>
        <dbReference type="SAM" id="MobiDB-lite"/>
    </source>
</evidence>
<dbReference type="Gene3D" id="3.30.160.60">
    <property type="entry name" value="Classic Zinc Finger"/>
    <property type="match status" value="1"/>
</dbReference>
<dbReference type="PANTHER" id="PTHR31434">
    <property type="entry name" value="S PHASE CYCLIN A-ASSOCIATED PROTEIN IN THE ENDOPLASMIC RETICULUM"/>
    <property type="match status" value="1"/>
</dbReference>
<dbReference type="InterPro" id="IPR036236">
    <property type="entry name" value="Znf_C2H2_sf"/>
</dbReference>
<keyword evidence="1" id="KW-0175">Coiled coil</keyword>
<evidence type="ECO:0000256" key="1">
    <source>
        <dbReference type="SAM" id="Coils"/>
    </source>
</evidence>
<organism evidence="4">
    <name type="scientific">Hirondellea gigas</name>
    <dbReference type="NCBI Taxonomy" id="1518452"/>
    <lineage>
        <taxon>Eukaryota</taxon>
        <taxon>Metazoa</taxon>
        <taxon>Ecdysozoa</taxon>
        <taxon>Arthropoda</taxon>
        <taxon>Crustacea</taxon>
        <taxon>Multicrustacea</taxon>
        <taxon>Malacostraca</taxon>
        <taxon>Eumalacostraca</taxon>
        <taxon>Peracarida</taxon>
        <taxon>Amphipoda</taxon>
        <taxon>Amphilochidea</taxon>
        <taxon>Lysianassida</taxon>
        <taxon>Lysianassidira</taxon>
        <taxon>Lysianassoidea</taxon>
        <taxon>Lysianassidae</taxon>
        <taxon>Hirondellea</taxon>
    </lineage>
</organism>
<evidence type="ECO:0000313" key="4">
    <source>
        <dbReference type="EMBL" id="LAC21252.1"/>
    </source>
</evidence>
<dbReference type="InterPro" id="IPR013087">
    <property type="entry name" value="Znf_C2H2_type"/>
</dbReference>
<dbReference type="EMBL" id="IACT01001936">
    <property type="protein sequence ID" value="LAC21252.1"/>
    <property type="molecule type" value="mRNA"/>
</dbReference>
<feature type="region of interest" description="Disordered" evidence="2">
    <location>
        <begin position="487"/>
        <end position="547"/>
    </location>
</feature>
<feature type="compositionally biased region" description="Basic residues" evidence="2">
    <location>
        <begin position="527"/>
        <end position="536"/>
    </location>
</feature>
<feature type="region of interest" description="Disordered" evidence="2">
    <location>
        <begin position="786"/>
        <end position="831"/>
    </location>
</feature>
<feature type="coiled-coil region" evidence="1">
    <location>
        <begin position="212"/>
        <end position="275"/>
    </location>
</feature>
<accession>A0A6A7FT43</accession>
<feature type="domain" description="C2H2-type" evidence="3">
    <location>
        <begin position="303"/>
        <end position="325"/>
    </location>
</feature>
<protein>
    <submittedName>
        <fullName evidence="4">S phase cyclin A-associated protein in the endoplasmic reticulum-like</fullName>
    </submittedName>
</protein>
<reference evidence="4" key="1">
    <citation type="submission" date="2017-11" db="EMBL/GenBank/DDBJ databases">
        <title>The sensing device of the deep-sea amphipod.</title>
        <authorList>
            <person name="Kobayashi H."/>
            <person name="Nagahama T."/>
            <person name="Arai W."/>
            <person name="Sasagawa Y."/>
            <person name="Umeda M."/>
            <person name="Hayashi T."/>
            <person name="Nikaido I."/>
            <person name="Watanabe H."/>
            <person name="Oguri K."/>
            <person name="Kitazato H."/>
            <person name="Fujioka K."/>
            <person name="Kido Y."/>
            <person name="Takami H."/>
        </authorList>
    </citation>
    <scope>NUCLEOTIDE SEQUENCE</scope>
    <source>
        <tissue evidence="4">Whole body</tissue>
    </source>
</reference>
<evidence type="ECO:0000259" key="3">
    <source>
        <dbReference type="Pfam" id="PF12874"/>
    </source>
</evidence>